<dbReference type="RefSeq" id="WP_089792471.1">
    <property type="nucleotide sequence ID" value="NZ_FPBP01000001.1"/>
</dbReference>
<dbReference type="CDD" id="cd00118">
    <property type="entry name" value="LysM"/>
    <property type="match status" value="1"/>
</dbReference>
<evidence type="ECO:0000313" key="4">
    <source>
        <dbReference type="Proteomes" id="UP000198693"/>
    </source>
</evidence>
<feature type="coiled-coil region" evidence="1">
    <location>
        <begin position="56"/>
        <end position="227"/>
    </location>
</feature>
<keyword evidence="4" id="KW-1185">Reference proteome</keyword>
<dbReference type="OrthoDB" id="370541at2"/>
<proteinExistence type="predicted"/>
<dbReference type="AlphaFoldDB" id="A0A1I7FFY1"/>
<dbReference type="SUPFAM" id="SSF57997">
    <property type="entry name" value="Tropomyosin"/>
    <property type="match status" value="1"/>
</dbReference>
<dbReference type="PANTHER" id="PTHR34700">
    <property type="entry name" value="POTASSIUM BINDING PROTEIN KBP"/>
    <property type="match status" value="1"/>
</dbReference>
<sequence length="359" mass="39901">MSDTLSQTCRSKPRRTPLAIAMASAISLAVLPSYLLAEPEQNTGESTEVAEPDVRLQKLTSDYRNLEDELERTNTALVALEDRLADSESEREALESRVSEAEQQREQAEDAIAAARSEAEQAQAEVKDALAQRQSLEAERDSIQQELAEARDELERSEETRQARESDIAALEERINGLEADLAQLREASDVELAEVRSERDELDAELSQVRTERNELDAELAEVRSDTVTPLQTEVEQLRALLPASEGGELDLDSAQAAASKQASRLHTAHEALRRSRSDADDPQAEYDAIVSDLRREQSLVTRVQGGTIYTVESGETLGNVARRYYGDARRWPTIYQANQHIIENPDRVVPGLTVILP</sequence>
<dbReference type="InterPro" id="IPR052196">
    <property type="entry name" value="Bact_Kbp"/>
</dbReference>
<keyword evidence="1" id="KW-0175">Coiled coil</keyword>
<dbReference type="PANTHER" id="PTHR34700:SF4">
    <property type="entry name" value="PHAGE-LIKE ELEMENT PBSX PROTEIN XKDP"/>
    <property type="match status" value="1"/>
</dbReference>
<evidence type="ECO:0000313" key="3">
    <source>
        <dbReference type="EMBL" id="SFU35077.1"/>
    </source>
</evidence>
<dbReference type="Proteomes" id="UP000198693">
    <property type="component" value="Unassembled WGS sequence"/>
</dbReference>
<dbReference type="SUPFAM" id="SSF54106">
    <property type="entry name" value="LysM domain"/>
    <property type="match status" value="1"/>
</dbReference>
<dbReference type="Gene3D" id="1.10.287.1490">
    <property type="match status" value="1"/>
</dbReference>
<gene>
    <name evidence="3" type="ORF">SAMN04487955_101458</name>
</gene>
<dbReference type="InterPro" id="IPR036779">
    <property type="entry name" value="LysM_dom_sf"/>
</dbReference>
<dbReference type="EMBL" id="FPBP01000001">
    <property type="protein sequence ID" value="SFU35077.1"/>
    <property type="molecule type" value="Genomic_DNA"/>
</dbReference>
<dbReference type="Gene3D" id="3.10.350.10">
    <property type="entry name" value="LysM domain"/>
    <property type="match status" value="1"/>
</dbReference>
<organism evidence="3 4">
    <name type="scientific">Halomonas korlensis</name>
    <dbReference type="NCBI Taxonomy" id="463301"/>
    <lineage>
        <taxon>Bacteria</taxon>
        <taxon>Pseudomonadati</taxon>
        <taxon>Pseudomonadota</taxon>
        <taxon>Gammaproteobacteria</taxon>
        <taxon>Oceanospirillales</taxon>
        <taxon>Halomonadaceae</taxon>
        <taxon>Halomonas</taxon>
    </lineage>
</organism>
<accession>A0A1I7FFY1</accession>
<protein>
    <recommendedName>
        <fullName evidence="2">LysM domain-containing protein</fullName>
    </recommendedName>
</protein>
<name>A0A1I7FFY1_9GAMM</name>
<evidence type="ECO:0000256" key="1">
    <source>
        <dbReference type="SAM" id="Coils"/>
    </source>
</evidence>
<feature type="domain" description="LysM" evidence="2">
    <location>
        <begin position="309"/>
        <end position="358"/>
    </location>
</feature>
<dbReference type="PROSITE" id="PS51782">
    <property type="entry name" value="LYSM"/>
    <property type="match status" value="1"/>
</dbReference>
<evidence type="ECO:0000259" key="2">
    <source>
        <dbReference type="PROSITE" id="PS51782"/>
    </source>
</evidence>
<dbReference type="SMART" id="SM00257">
    <property type="entry name" value="LysM"/>
    <property type="match status" value="1"/>
</dbReference>
<dbReference type="STRING" id="463301.SAMN04487955_101458"/>
<dbReference type="InterPro" id="IPR018392">
    <property type="entry name" value="LysM"/>
</dbReference>
<reference evidence="4" key="1">
    <citation type="submission" date="2016-10" db="EMBL/GenBank/DDBJ databases">
        <authorList>
            <person name="Varghese N."/>
            <person name="Submissions S."/>
        </authorList>
    </citation>
    <scope>NUCLEOTIDE SEQUENCE [LARGE SCALE GENOMIC DNA]</scope>
    <source>
        <strain evidence="4">CGMCC 1.6981</strain>
    </source>
</reference>